<evidence type="ECO:0000313" key="12">
    <source>
        <dbReference type="EMBL" id="RJP13998.1"/>
    </source>
</evidence>
<comment type="similarity">
    <text evidence="3">Belongs to the peptidase M50B family.</text>
</comment>
<dbReference type="InterPro" id="IPR008915">
    <property type="entry name" value="Peptidase_M50"/>
</dbReference>
<feature type="transmembrane region" description="Helical" evidence="10">
    <location>
        <begin position="41"/>
        <end position="61"/>
    </location>
</feature>
<proteinExistence type="inferred from homology"/>
<evidence type="ECO:0000256" key="2">
    <source>
        <dbReference type="ARBA" id="ARBA00004141"/>
    </source>
</evidence>
<keyword evidence="9 10" id="KW-0472">Membrane</keyword>
<dbReference type="AlphaFoldDB" id="A0A3A4MV60"/>
<dbReference type="PANTHER" id="PTHR31412:SF0">
    <property type="entry name" value="ZINC METALLOPROTEASE EGY1, CHLOROPLASTIC-RELATED"/>
    <property type="match status" value="1"/>
</dbReference>
<reference evidence="12 13" key="1">
    <citation type="journal article" date="2017" name="ISME J.">
        <title>Energy and carbon metabolisms in a deep terrestrial subsurface fluid microbial community.</title>
        <authorList>
            <person name="Momper L."/>
            <person name="Jungbluth S.P."/>
            <person name="Lee M.D."/>
            <person name="Amend J.P."/>
        </authorList>
    </citation>
    <scope>NUCLEOTIDE SEQUENCE [LARGE SCALE GENOMIC DNA]</scope>
    <source>
        <strain evidence="12">SURF_5</strain>
    </source>
</reference>
<evidence type="ECO:0000256" key="3">
    <source>
        <dbReference type="ARBA" id="ARBA00007931"/>
    </source>
</evidence>
<comment type="cofactor">
    <cofactor evidence="1">
        <name>Zn(2+)</name>
        <dbReference type="ChEBI" id="CHEBI:29105"/>
    </cofactor>
</comment>
<dbReference type="Pfam" id="PF02163">
    <property type="entry name" value="Peptidase_M50"/>
    <property type="match status" value="1"/>
</dbReference>
<feature type="transmembrane region" description="Helical" evidence="10">
    <location>
        <begin position="168"/>
        <end position="188"/>
    </location>
</feature>
<evidence type="ECO:0000256" key="4">
    <source>
        <dbReference type="ARBA" id="ARBA00022670"/>
    </source>
</evidence>
<evidence type="ECO:0000259" key="11">
    <source>
        <dbReference type="Pfam" id="PF02163"/>
    </source>
</evidence>
<comment type="subcellular location">
    <subcellularLocation>
        <location evidence="2">Membrane</location>
        <topology evidence="2">Multi-pass membrane protein</topology>
    </subcellularLocation>
</comment>
<dbReference type="PANTHER" id="PTHR31412">
    <property type="entry name" value="ZINC METALLOPROTEASE EGY1"/>
    <property type="match status" value="1"/>
</dbReference>
<feature type="transmembrane region" description="Helical" evidence="10">
    <location>
        <begin position="106"/>
        <end position="124"/>
    </location>
</feature>
<evidence type="ECO:0000256" key="10">
    <source>
        <dbReference type="SAM" id="Phobius"/>
    </source>
</evidence>
<feature type="transmembrane region" description="Helical" evidence="10">
    <location>
        <begin position="286"/>
        <end position="306"/>
    </location>
</feature>
<name>A0A3A4MV60_ABYX5</name>
<keyword evidence="6" id="KW-0378">Hydrolase</keyword>
<evidence type="ECO:0000256" key="6">
    <source>
        <dbReference type="ARBA" id="ARBA00022801"/>
    </source>
</evidence>
<feature type="transmembrane region" description="Helical" evidence="10">
    <location>
        <begin position="136"/>
        <end position="156"/>
    </location>
</feature>
<evidence type="ECO:0000313" key="13">
    <source>
        <dbReference type="Proteomes" id="UP000265882"/>
    </source>
</evidence>
<accession>A0A3A4MV60</accession>
<keyword evidence="5 10" id="KW-0812">Transmembrane</keyword>
<evidence type="ECO:0000256" key="8">
    <source>
        <dbReference type="ARBA" id="ARBA00022989"/>
    </source>
</evidence>
<evidence type="ECO:0000256" key="9">
    <source>
        <dbReference type="ARBA" id="ARBA00023136"/>
    </source>
</evidence>
<feature type="domain" description="Peptidase M50" evidence="11">
    <location>
        <begin position="76"/>
        <end position="237"/>
    </location>
</feature>
<dbReference type="Proteomes" id="UP000265882">
    <property type="component" value="Unassembled WGS sequence"/>
</dbReference>
<comment type="caution">
    <text evidence="12">The sequence shown here is derived from an EMBL/GenBank/DDBJ whole genome shotgun (WGS) entry which is preliminary data.</text>
</comment>
<dbReference type="EMBL" id="QZKU01000145">
    <property type="protein sequence ID" value="RJP13998.1"/>
    <property type="molecule type" value="Genomic_DNA"/>
</dbReference>
<feature type="transmembrane region" description="Helical" evidence="10">
    <location>
        <begin position="235"/>
        <end position="259"/>
    </location>
</feature>
<keyword evidence="4 12" id="KW-0645">Protease</keyword>
<feature type="transmembrane region" description="Helical" evidence="10">
    <location>
        <begin position="194"/>
        <end position="215"/>
    </location>
</feature>
<dbReference type="CDD" id="cd06160">
    <property type="entry name" value="S2P-M50_like_2"/>
    <property type="match status" value="1"/>
</dbReference>
<dbReference type="GO" id="GO:0016020">
    <property type="term" value="C:membrane"/>
    <property type="evidence" value="ECO:0007669"/>
    <property type="project" value="UniProtKB-SubCell"/>
</dbReference>
<dbReference type="GO" id="GO:0006508">
    <property type="term" value="P:proteolysis"/>
    <property type="evidence" value="ECO:0007669"/>
    <property type="project" value="UniProtKB-KW"/>
</dbReference>
<dbReference type="InterPro" id="IPR044838">
    <property type="entry name" value="EGY1-like"/>
</dbReference>
<evidence type="ECO:0000256" key="7">
    <source>
        <dbReference type="ARBA" id="ARBA00022946"/>
    </source>
</evidence>
<organism evidence="12 13">
    <name type="scientific">Abyssobacteria bacterium (strain SURF_5)</name>
    <dbReference type="NCBI Taxonomy" id="2093360"/>
    <lineage>
        <taxon>Bacteria</taxon>
        <taxon>Pseudomonadati</taxon>
        <taxon>Candidatus Hydrogenedentota</taxon>
        <taxon>Candidatus Abyssobacteria</taxon>
    </lineage>
</organism>
<sequence>MNDNGRIESAGGIEPEVFSPANGYEHAPSLARVRRKISTNIILFIATLFTTIFAGAMLAEVNPVTHPHLLYRGIPFSLTLMGILLSHELGHYLMSRRHNVDATLPYFIPAPTFVGTFGAVIKVNSNVPDRRALLDIGASGPIIGFLFSIPALVIGFELSYPVPDITGGINFGSSILLEVLAGIFFSSIPDGYAINLHPIALAGWIGLLVTMMNLLPVGMMDGGHISYALFGRRHYHISVAVVVVLLVMGIYGWFGWAIWGMLNMAFGLRHPPPTHPHVPLDGRRKLIGAAAAVIFIVTFVPMPFSVV</sequence>
<feature type="transmembrane region" description="Helical" evidence="10">
    <location>
        <begin position="73"/>
        <end position="94"/>
    </location>
</feature>
<protein>
    <submittedName>
        <fullName evidence="12">Site-2 protease family protein</fullName>
    </submittedName>
</protein>
<keyword evidence="7" id="KW-0809">Transit peptide</keyword>
<keyword evidence="8 10" id="KW-1133">Transmembrane helix</keyword>
<evidence type="ECO:0000256" key="1">
    <source>
        <dbReference type="ARBA" id="ARBA00001947"/>
    </source>
</evidence>
<dbReference type="GO" id="GO:0008233">
    <property type="term" value="F:peptidase activity"/>
    <property type="evidence" value="ECO:0007669"/>
    <property type="project" value="UniProtKB-KW"/>
</dbReference>
<evidence type="ECO:0000256" key="5">
    <source>
        <dbReference type="ARBA" id="ARBA00022692"/>
    </source>
</evidence>
<gene>
    <name evidence="12" type="ORF">C4520_21850</name>
</gene>